<accession>A0A1F4XM35</accession>
<evidence type="ECO:0000313" key="2">
    <source>
        <dbReference type="Proteomes" id="UP000177564"/>
    </source>
</evidence>
<comment type="caution">
    <text evidence="1">The sequence shown here is derived from an EMBL/GenBank/DDBJ whole genome shotgun (WGS) entry which is preliminary data.</text>
</comment>
<evidence type="ECO:0000313" key="1">
    <source>
        <dbReference type="EMBL" id="OGC82795.1"/>
    </source>
</evidence>
<dbReference type="Proteomes" id="UP000177564">
    <property type="component" value="Unassembled WGS sequence"/>
</dbReference>
<gene>
    <name evidence="1" type="ORF">A3D68_00260</name>
</gene>
<protein>
    <submittedName>
        <fullName evidence="1">Uncharacterized protein</fullName>
    </submittedName>
</protein>
<name>A0A1F4XM35_9BACT</name>
<dbReference type="AlphaFoldDB" id="A0A1F4XM35"/>
<reference evidence="1 2" key="1">
    <citation type="journal article" date="2016" name="Nat. Commun.">
        <title>Thousands of microbial genomes shed light on interconnected biogeochemical processes in an aquifer system.</title>
        <authorList>
            <person name="Anantharaman K."/>
            <person name="Brown C.T."/>
            <person name="Hug L.A."/>
            <person name="Sharon I."/>
            <person name="Castelle C.J."/>
            <person name="Probst A.J."/>
            <person name="Thomas B.C."/>
            <person name="Singh A."/>
            <person name="Wilkins M.J."/>
            <person name="Karaoz U."/>
            <person name="Brodie E.L."/>
            <person name="Williams K.H."/>
            <person name="Hubbard S.S."/>
            <person name="Banfield J.F."/>
        </authorList>
    </citation>
    <scope>NUCLEOTIDE SEQUENCE [LARGE SCALE GENOMIC DNA]</scope>
</reference>
<sequence length="101" mass="10620">MKWIGAVLIVVAVAGVYAWWSGMLEQFGVAGPAQMQNADEADNQAAGDQVQTSDLPTAVTDTSFSAIEQDAAALDVQLQALQSDSANVDASIDDTAIQQEY</sequence>
<dbReference type="EMBL" id="MEWU01000036">
    <property type="protein sequence ID" value="OGC82795.1"/>
    <property type="molecule type" value="Genomic_DNA"/>
</dbReference>
<proteinExistence type="predicted"/>
<dbReference type="STRING" id="1797240.A3D68_00260"/>
<organism evidence="1 2">
    <name type="scientific">Candidatus Adlerbacteria bacterium RIFCSPHIGHO2_02_FULL_52_17</name>
    <dbReference type="NCBI Taxonomy" id="1797240"/>
    <lineage>
        <taxon>Bacteria</taxon>
        <taxon>Candidatus Adleribacteriota</taxon>
    </lineage>
</organism>